<dbReference type="GeneTree" id="ENSGT00730000111690"/>
<dbReference type="Ensembl" id="ENSELUT00000092389.1">
    <property type="protein sequence ID" value="ENSELUP00000094553.1"/>
    <property type="gene ID" value="ENSELUG00000035823.1"/>
</dbReference>
<evidence type="ECO:0000256" key="1">
    <source>
        <dbReference type="SAM" id="SignalP"/>
    </source>
</evidence>
<organism evidence="2 3">
    <name type="scientific">Esox lucius</name>
    <name type="common">Northern pike</name>
    <dbReference type="NCBI Taxonomy" id="8010"/>
    <lineage>
        <taxon>Eukaryota</taxon>
        <taxon>Metazoa</taxon>
        <taxon>Chordata</taxon>
        <taxon>Craniata</taxon>
        <taxon>Vertebrata</taxon>
        <taxon>Euteleostomi</taxon>
        <taxon>Actinopterygii</taxon>
        <taxon>Neopterygii</taxon>
        <taxon>Teleostei</taxon>
        <taxon>Protacanthopterygii</taxon>
        <taxon>Esociformes</taxon>
        <taxon>Esocidae</taxon>
        <taxon>Esox</taxon>
    </lineage>
</organism>
<evidence type="ECO:0000313" key="3">
    <source>
        <dbReference type="Proteomes" id="UP000265140"/>
    </source>
</evidence>
<feature type="chain" id="PRO_5044321004" evidence="1">
    <location>
        <begin position="26"/>
        <end position="357"/>
    </location>
</feature>
<protein>
    <submittedName>
        <fullName evidence="2">Uncharacterized protein</fullName>
    </submittedName>
</protein>
<reference evidence="2 3" key="1">
    <citation type="submission" date="2020-02" db="EMBL/GenBank/DDBJ databases">
        <title>Esox lucius (northern pike) genome, fEsoLuc1, primary haplotype.</title>
        <authorList>
            <person name="Myers G."/>
            <person name="Karagic N."/>
            <person name="Meyer A."/>
            <person name="Pippel M."/>
            <person name="Reichard M."/>
            <person name="Winkler S."/>
            <person name="Tracey A."/>
            <person name="Sims Y."/>
            <person name="Howe K."/>
            <person name="Rhie A."/>
            <person name="Formenti G."/>
            <person name="Durbin R."/>
            <person name="Fedrigo O."/>
            <person name="Jarvis E.D."/>
        </authorList>
    </citation>
    <scope>NUCLEOTIDE SEQUENCE [LARGE SCALE GENOMIC DNA]</scope>
</reference>
<reference evidence="2" key="3">
    <citation type="submission" date="2025-09" db="UniProtKB">
        <authorList>
            <consortium name="Ensembl"/>
        </authorList>
    </citation>
    <scope>IDENTIFICATION</scope>
</reference>
<gene>
    <name evidence="2" type="primary">KCNIP2</name>
</gene>
<feature type="signal peptide" evidence="1">
    <location>
        <begin position="1"/>
        <end position="25"/>
    </location>
</feature>
<accession>A0AAY5KZN2</accession>
<proteinExistence type="predicted"/>
<name>A0AAY5KZN2_ESOLU</name>
<dbReference type="PANTHER" id="PTHR38706:SF2">
    <property type="match status" value="1"/>
</dbReference>
<dbReference type="AlphaFoldDB" id="A0AAY5KZN2"/>
<keyword evidence="3" id="KW-1185">Reference proteome</keyword>
<evidence type="ECO:0000313" key="2">
    <source>
        <dbReference type="Ensembl" id="ENSELUP00000094553.1"/>
    </source>
</evidence>
<sequence length="357" mass="41026">MLSTDSTMLAGWLTACGLTCTLSHGEESQSFYIKLILGQQSFRETSLILTRNVGTTLWKEPNLGQVRVIFSFFLWISFTFHFLVSPALSCIEGHRKSYLLCVSPNQPFSHPQTFERDIEHQKREPSFYDTIRGTMVQTLNNMEELRDSEFGRPKPRHGLKLLYWFANNYIVFNEDHQMVAQYDPDDGDFGFHPFHNRLECGNNDCRRLLPDDGNQFFEVGNLHFSVSKSMPKYVWKDYSGYPGDSNMDRLIISMRPDEIVDKVYVTQHDDLMTFDPVNTYRISRGLLMIICGHRSAGMSLGDFLNQVGYSTHRSSIYSCESSAWRPAPSSTHRVTTIKMQAEPVAPPGFWDSFCTIL</sequence>
<dbReference type="PANTHER" id="PTHR38706">
    <property type="entry name" value="SI:CH211-198C19.1-RELATED"/>
    <property type="match status" value="1"/>
</dbReference>
<keyword evidence="1" id="KW-0732">Signal</keyword>
<dbReference type="Proteomes" id="UP000265140">
    <property type="component" value="Chromosome 11"/>
</dbReference>
<reference evidence="2" key="2">
    <citation type="submission" date="2025-08" db="UniProtKB">
        <authorList>
            <consortium name="Ensembl"/>
        </authorList>
    </citation>
    <scope>IDENTIFICATION</scope>
</reference>